<feature type="chain" id="PRO_5042171140" description="Secreted protein" evidence="2">
    <location>
        <begin position="18"/>
        <end position="70"/>
    </location>
</feature>
<accession>A0AAD7X2J8</accession>
<evidence type="ECO:0000256" key="2">
    <source>
        <dbReference type="SAM" id="SignalP"/>
    </source>
</evidence>
<reference evidence="3" key="1">
    <citation type="journal article" date="2023" name="Science">
        <title>Genome structures resolve the early diversification of teleost fishes.</title>
        <authorList>
            <person name="Parey E."/>
            <person name="Louis A."/>
            <person name="Montfort J."/>
            <person name="Bouchez O."/>
            <person name="Roques C."/>
            <person name="Iampietro C."/>
            <person name="Lluch J."/>
            <person name="Castinel A."/>
            <person name="Donnadieu C."/>
            <person name="Desvignes T."/>
            <person name="Floi Bucao C."/>
            <person name="Jouanno E."/>
            <person name="Wen M."/>
            <person name="Mejri S."/>
            <person name="Dirks R."/>
            <person name="Jansen H."/>
            <person name="Henkel C."/>
            <person name="Chen W.J."/>
            <person name="Zahm M."/>
            <person name="Cabau C."/>
            <person name="Klopp C."/>
            <person name="Thompson A.W."/>
            <person name="Robinson-Rechavi M."/>
            <person name="Braasch I."/>
            <person name="Lecointre G."/>
            <person name="Bobe J."/>
            <person name="Postlethwait J.H."/>
            <person name="Berthelot C."/>
            <person name="Roest Crollius H."/>
            <person name="Guiguen Y."/>
        </authorList>
    </citation>
    <scope>NUCLEOTIDE SEQUENCE</scope>
    <source>
        <strain evidence="3">NC1722</strain>
    </source>
</reference>
<dbReference type="AlphaFoldDB" id="A0AAD7X2J8"/>
<name>A0AAD7X2J8_9TELE</name>
<keyword evidence="2" id="KW-0732">Signal</keyword>
<comment type="caution">
    <text evidence="3">The sequence shown here is derived from an EMBL/GenBank/DDBJ whole genome shotgun (WGS) entry which is preliminary data.</text>
</comment>
<protein>
    <recommendedName>
        <fullName evidence="5">Secreted protein</fullName>
    </recommendedName>
</protein>
<keyword evidence="4" id="KW-1185">Reference proteome</keyword>
<dbReference type="EMBL" id="JAINUG010000002">
    <property type="protein sequence ID" value="KAJ8418107.1"/>
    <property type="molecule type" value="Genomic_DNA"/>
</dbReference>
<gene>
    <name evidence="3" type="ORF">AAFF_G00138160</name>
</gene>
<feature type="signal peptide" evidence="2">
    <location>
        <begin position="1"/>
        <end position="17"/>
    </location>
</feature>
<evidence type="ECO:0000256" key="1">
    <source>
        <dbReference type="SAM" id="MobiDB-lite"/>
    </source>
</evidence>
<dbReference type="Proteomes" id="UP001221898">
    <property type="component" value="Unassembled WGS sequence"/>
</dbReference>
<evidence type="ECO:0000313" key="4">
    <source>
        <dbReference type="Proteomes" id="UP001221898"/>
    </source>
</evidence>
<organism evidence="3 4">
    <name type="scientific">Aldrovandia affinis</name>
    <dbReference type="NCBI Taxonomy" id="143900"/>
    <lineage>
        <taxon>Eukaryota</taxon>
        <taxon>Metazoa</taxon>
        <taxon>Chordata</taxon>
        <taxon>Craniata</taxon>
        <taxon>Vertebrata</taxon>
        <taxon>Euteleostomi</taxon>
        <taxon>Actinopterygii</taxon>
        <taxon>Neopterygii</taxon>
        <taxon>Teleostei</taxon>
        <taxon>Notacanthiformes</taxon>
        <taxon>Halosauridae</taxon>
        <taxon>Aldrovandia</taxon>
    </lineage>
</organism>
<feature type="region of interest" description="Disordered" evidence="1">
    <location>
        <begin position="40"/>
        <end position="70"/>
    </location>
</feature>
<sequence length="70" mass="7858">MLCLVCPALSLLCRCHGDSALSGYGLLCNKIRRRLSLKDNAQQKKKQRWKPMQTVRGGDRDVPFLAGPNM</sequence>
<evidence type="ECO:0008006" key="5">
    <source>
        <dbReference type="Google" id="ProtNLM"/>
    </source>
</evidence>
<evidence type="ECO:0000313" key="3">
    <source>
        <dbReference type="EMBL" id="KAJ8418107.1"/>
    </source>
</evidence>
<proteinExistence type="predicted"/>